<dbReference type="AlphaFoldDB" id="A0A1C7M893"/>
<organism evidence="1 2">
    <name type="scientific">Grifola frondosa</name>
    <name type="common">Maitake</name>
    <name type="synonym">Polyporus frondosus</name>
    <dbReference type="NCBI Taxonomy" id="5627"/>
    <lineage>
        <taxon>Eukaryota</taxon>
        <taxon>Fungi</taxon>
        <taxon>Dikarya</taxon>
        <taxon>Basidiomycota</taxon>
        <taxon>Agaricomycotina</taxon>
        <taxon>Agaricomycetes</taxon>
        <taxon>Polyporales</taxon>
        <taxon>Grifolaceae</taxon>
        <taxon>Grifola</taxon>
    </lineage>
</organism>
<sequence>MTLPPSRLVIGNAVVVAAFRSLRSWSLPTTHGLHAPSIEADAARLAAATCHSATPGRASLSRRALKDGLLMMNLRILRCSIRIIQDTIYSGYIILRVGARTVF</sequence>
<evidence type="ECO:0000313" key="2">
    <source>
        <dbReference type="Proteomes" id="UP000092993"/>
    </source>
</evidence>
<dbReference type="EMBL" id="LUGG01000007">
    <property type="protein sequence ID" value="OBZ72787.1"/>
    <property type="molecule type" value="Genomic_DNA"/>
</dbReference>
<comment type="caution">
    <text evidence="1">The sequence shown here is derived from an EMBL/GenBank/DDBJ whole genome shotgun (WGS) entry which is preliminary data.</text>
</comment>
<accession>A0A1C7M893</accession>
<evidence type="ECO:0000313" key="1">
    <source>
        <dbReference type="EMBL" id="OBZ72787.1"/>
    </source>
</evidence>
<name>A0A1C7M893_GRIFR</name>
<keyword evidence="2" id="KW-1185">Reference proteome</keyword>
<dbReference type="Proteomes" id="UP000092993">
    <property type="component" value="Unassembled WGS sequence"/>
</dbReference>
<reference evidence="1 2" key="1">
    <citation type="submission" date="2016-03" db="EMBL/GenBank/DDBJ databases">
        <title>Whole genome sequencing of Grifola frondosa 9006-11.</title>
        <authorList>
            <person name="Min B."/>
            <person name="Park H."/>
            <person name="Kim J.-G."/>
            <person name="Cho H."/>
            <person name="Oh Y.-L."/>
            <person name="Kong W.-S."/>
            <person name="Choi I.-G."/>
        </authorList>
    </citation>
    <scope>NUCLEOTIDE SEQUENCE [LARGE SCALE GENOMIC DNA]</scope>
    <source>
        <strain evidence="1 2">9006-11</strain>
    </source>
</reference>
<proteinExistence type="predicted"/>
<gene>
    <name evidence="1" type="ORF">A0H81_06964</name>
</gene>
<protein>
    <submittedName>
        <fullName evidence="1">Uncharacterized protein</fullName>
    </submittedName>
</protein>